<reference evidence="1 2" key="1">
    <citation type="submission" date="2015-10" db="EMBL/GenBank/DDBJ databases">
        <title>Draft genome sequence of Streptomyces cellostaticus DSM 40189, type strain for the species Streptomyces cellostaticus.</title>
        <authorList>
            <person name="Ruckert C."/>
            <person name="Winkler A."/>
            <person name="Kalinowski J."/>
            <person name="Kampfer P."/>
            <person name="Glaeser S."/>
        </authorList>
    </citation>
    <scope>NUCLEOTIDE SEQUENCE [LARGE SCALE GENOMIC DNA]</scope>
    <source>
        <strain evidence="1 2">DSM 40189</strain>
    </source>
</reference>
<protein>
    <submittedName>
        <fullName evidence="1">Uncharacterized protein</fullName>
    </submittedName>
</protein>
<dbReference type="OrthoDB" id="4142703at2"/>
<name>A0A124HCU7_9ACTN</name>
<proteinExistence type="predicted"/>
<dbReference type="EMBL" id="LMWL01000029">
    <property type="protein sequence ID" value="KUM95526.1"/>
    <property type="molecule type" value="Genomic_DNA"/>
</dbReference>
<gene>
    <name evidence="1" type="ORF">AQI88_15690</name>
</gene>
<evidence type="ECO:0000313" key="1">
    <source>
        <dbReference type="EMBL" id="KUM95526.1"/>
    </source>
</evidence>
<dbReference type="STRING" id="67285.AQI88_15690"/>
<keyword evidence="2" id="KW-1185">Reference proteome</keyword>
<evidence type="ECO:0000313" key="2">
    <source>
        <dbReference type="Proteomes" id="UP000054241"/>
    </source>
</evidence>
<dbReference type="AlphaFoldDB" id="A0A124HCU7"/>
<dbReference type="Proteomes" id="UP000054241">
    <property type="component" value="Unassembled WGS sequence"/>
</dbReference>
<dbReference type="RefSeq" id="WP_066998555.1">
    <property type="nucleotide sequence ID" value="NZ_BNDU01000006.1"/>
</dbReference>
<sequence length="143" mass="16000">MTDPEIEIFWPSSLPTTSATEAQDFLRQAGIDSSCMLVPPRRGAVDVVLVLVSSAVLEPFLSTLFQRVAEETHQGLRTFVDRLIRRRSEDAPAPKSVVFELPTGGRVTFTHSLPEEAYKQAMGLDARDARWTWDSQRAIWTPA</sequence>
<accession>A0A124HCU7</accession>
<comment type="caution">
    <text evidence="1">The sequence shown here is derived from an EMBL/GenBank/DDBJ whole genome shotgun (WGS) entry which is preliminary data.</text>
</comment>
<organism evidence="1 2">
    <name type="scientific">Streptomyces cellostaticus</name>
    <dbReference type="NCBI Taxonomy" id="67285"/>
    <lineage>
        <taxon>Bacteria</taxon>
        <taxon>Bacillati</taxon>
        <taxon>Actinomycetota</taxon>
        <taxon>Actinomycetes</taxon>
        <taxon>Kitasatosporales</taxon>
        <taxon>Streptomycetaceae</taxon>
        <taxon>Streptomyces</taxon>
    </lineage>
</organism>